<dbReference type="EMBL" id="APCN01000591">
    <property type="status" value="NOT_ANNOTATED_CDS"/>
    <property type="molecule type" value="Genomic_DNA"/>
</dbReference>
<keyword evidence="4" id="KW-1185">Reference proteome</keyword>
<evidence type="ECO:0000313" key="3">
    <source>
        <dbReference type="EnsemblMetazoa" id="AARA004747-PA"/>
    </source>
</evidence>
<dbReference type="GeneID" id="120898359"/>
<organism evidence="3 4">
    <name type="scientific">Anopheles arabiensis</name>
    <name type="common">Mosquito</name>
    <dbReference type="NCBI Taxonomy" id="7173"/>
    <lineage>
        <taxon>Eukaryota</taxon>
        <taxon>Metazoa</taxon>
        <taxon>Ecdysozoa</taxon>
        <taxon>Arthropoda</taxon>
        <taxon>Hexapoda</taxon>
        <taxon>Insecta</taxon>
        <taxon>Pterygota</taxon>
        <taxon>Neoptera</taxon>
        <taxon>Endopterygota</taxon>
        <taxon>Diptera</taxon>
        <taxon>Nematocera</taxon>
        <taxon>Culicoidea</taxon>
        <taxon>Culicidae</taxon>
        <taxon>Anophelinae</taxon>
        <taxon>Anopheles</taxon>
    </lineage>
</organism>
<sequence>MTKLDSKLVLLVLVGATTLLLLLPSASSVQPAVPYFEQRLGIGPLSSSEMAYLRRLAEEAYGETEVTTELSTAEADGTDAWDNSCVSEPVNEGGFSQEEVADEADEQPDDAAAAADV</sequence>
<name>A0A182HTY7_ANOAR</name>
<reference evidence="3" key="1">
    <citation type="submission" date="2022-08" db="UniProtKB">
        <authorList>
            <consortium name="EnsemblMetazoa"/>
        </authorList>
    </citation>
    <scope>IDENTIFICATION</scope>
    <source>
        <strain evidence="3">Dongola</strain>
    </source>
</reference>
<evidence type="ECO:0000256" key="1">
    <source>
        <dbReference type="SAM" id="MobiDB-lite"/>
    </source>
</evidence>
<dbReference type="EnsemblMetazoa" id="AARA004747-RA">
    <property type="protein sequence ID" value="AARA004747-PA"/>
    <property type="gene ID" value="AARA004747"/>
</dbReference>
<feature type="compositionally biased region" description="Acidic residues" evidence="1">
    <location>
        <begin position="99"/>
        <end position="109"/>
    </location>
</feature>
<dbReference type="KEGG" id="aara:120898359"/>
<dbReference type="RefSeq" id="XP_040160057.1">
    <property type="nucleotide sequence ID" value="XM_040304123.1"/>
</dbReference>
<proteinExistence type="predicted"/>
<dbReference type="VEuPathDB" id="VectorBase:AARA004747"/>
<dbReference type="Proteomes" id="UP000075840">
    <property type="component" value="Unassembled WGS sequence"/>
</dbReference>
<evidence type="ECO:0000256" key="2">
    <source>
        <dbReference type="SAM" id="SignalP"/>
    </source>
</evidence>
<feature type="chain" id="PRO_5043949276" evidence="2">
    <location>
        <begin position="29"/>
        <end position="117"/>
    </location>
</feature>
<feature type="region of interest" description="Disordered" evidence="1">
    <location>
        <begin position="65"/>
        <end position="117"/>
    </location>
</feature>
<accession>A0A182HTY7</accession>
<evidence type="ECO:0000313" key="4">
    <source>
        <dbReference type="Proteomes" id="UP000075840"/>
    </source>
</evidence>
<feature type="signal peptide" evidence="2">
    <location>
        <begin position="1"/>
        <end position="28"/>
    </location>
</feature>
<keyword evidence="2" id="KW-0732">Signal</keyword>
<dbReference type="AlphaFoldDB" id="A0A182HTY7"/>
<dbReference type="VEuPathDB" id="VectorBase:AARA21_011380"/>
<protein>
    <submittedName>
        <fullName evidence="3">Uncharacterized protein</fullName>
    </submittedName>
</protein>